<comment type="caution">
    <text evidence="1">The sequence shown here is derived from an EMBL/GenBank/DDBJ whole genome shotgun (WGS) entry which is preliminary data.</text>
</comment>
<evidence type="ECO:0000313" key="1">
    <source>
        <dbReference type="EMBL" id="KAG6959309.1"/>
    </source>
</evidence>
<name>A0A8J5M660_9STRA</name>
<protein>
    <submittedName>
        <fullName evidence="1">Uncharacterized protein</fullName>
    </submittedName>
</protein>
<dbReference type="Proteomes" id="UP000709295">
    <property type="component" value="Unassembled WGS sequence"/>
</dbReference>
<sequence>MARVAVDAIAKRIVPNVSHLTCVAYGNWSRRCDHVGCTARCWNRDVNATINVLELQRILE</sequence>
<organism evidence="1 2">
    <name type="scientific">Phytophthora aleatoria</name>
    <dbReference type="NCBI Taxonomy" id="2496075"/>
    <lineage>
        <taxon>Eukaryota</taxon>
        <taxon>Sar</taxon>
        <taxon>Stramenopiles</taxon>
        <taxon>Oomycota</taxon>
        <taxon>Peronosporomycetes</taxon>
        <taxon>Peronosporales</taxon>
        <taxon>Peronosporaceae</taxon>
        <taxon>Phytophthora</taxon>
    </lineage>
</organism>
<keyword evidence="2" id="KW-1185">Reference proteome</keyword>
<evidence type="ECO:0000313" key="2">
    <source>
        <dbReference type="Proteomes" id="UP000709295"/>
    </source>
</evidence>
<dbReference type="AlphaFoldDB" id="A0A8J5M660"/>
<dbReference type="EMBL" id="JAENGY010000619">
    <property type="protein sequence ID" value="KAG6959309.1"/>
    <property type="molecule type" value="Genomic_DNA"/>
</dbReference>
<accession>A0A8J5M660</accession>
<reference evidence="1" key="1">
    <citation type="submission" date="2021-01" db="EMBL/GenBank/DDBJ databases">
        <title>Phytophthora aleatoria, a newly-described species from Pinus radiata is distinct from Phytophthora cactorum isolates based on comparative genomics.</title>
        <authorList>
            <person name="Mcdougal R."/>
            <person name="Panda P."/>
            <person name="Williams N."/>
            <person name="Studholme D.J."/>
        </authorList>
    </citation>
    <scope>NUCLEOTIDE SEQUENCE</scope>
    <source>
        <strain evidence="1">NZFS 4037</strain>
    </source>
</reference>
<gene>
    <name evidence="1" type="ORF">JG688_00010125</name>
</gene>
<proteinExistence type="predicted"/>